<feature type="compositionally biased region" description="Basic residues" evidence="1">
    <location>
        <begin position="137"/>
        <end position="148"/>
    </location>
</feature>
<evidence type="ECO:0000256" key="1">
    <source>
        <dbReference type="SAM" id="MobiDB-lite"/>
    </source>
</evidence>
<keyword evidence="3" id="KW-1185">Reference proteome</keyword>
<feature type="region of interest" description="Disordered" evidence="1">
    <location>
        <begin position="127"/>
        <end position="148"/>
    </location>
</feature>
<dbReference type="EMBL" id="LSSL01000403">
    <property type="protein sequence ID" value="OLY84674.1"/>
    <property type="molecule type" value="Genomic_DNA"/>
</dbReference>
<dbReference type="AlphaFoldDB" id="A0A1R0H6H4"/>
<gene>
    <name evidence="2" type="ORF">AYI68_g1152</name>
</gene>
<reference evidence="2 3" key="1">
    <citation type="journal article" date="2016" name="Mol. Biol. Evol.">
        <title>Genome-Wide Survey of Gut Fungi (Harpellales) Reveals the First Horizontally Transferred Ubiquitin Gene from a Mosquito Host.</title>
        <authorList>
            <person name="Wang Y."/>
            <person name="White M.M."/>
            <person name="Kvist S."/>
            <person name="Moncalvo J.M."/>
        </authorList>
    </citation>
    <scope>NUCLEOTIDE SEQUENCE [LARGE SCALE GENOMIC DNA]</scope>
    <source>
        <strain evidence="2 3">ALG-7-W6</strain>
    </source>
</reference>
<name>A0A1R0H6H4_9FUNG</name>
<sequence>MMVGVVISTSVSPITLPSSVKSFLSIEDYQILEQDLCTLLPHPTEALGQVGSLTPPIYTSPIAPCENIAGELGPELNESPSKEYTRYSIAGSLAKLTNRSKPSLSLRASIEIENKLHYPYLRLPLTKRPPPGEIHKDKHRTRPNHGCE</sequence>
<organism evidence="2 3">
    <name type="scientific">Smittium mucronatum</name>
    <dbReference type="NCBI Taxonomy" id="133383"/>
    <lineage>
        <taxon>Eukaryota</taxon>
        <taxon>Fungi</taxon>
        <taxon>Fungi incertae sedis</taxon>
        <taxon>Zoopagomycota</taxon>
        <taxon>Kickxellomycotina</taxon>
        <taxon>Harpellomycetes</taxon>
        <taxon>Harpellales</taxon>
        <taxon>Legeriomycetaceae</taxon>
        <taxon>Smittium</taxon>
    </lineage>
</organism>
<evidence type="ECO:0000313" key="3">
    <source>
        <dbReference type="Proteomes" id="UP000187455"/>
    </source>
</evidence>
<evidence type="ECO:0000313" key="2">
    <source>
        <dbReference type="EMBL" id="OLY84674.1"/>
    </source>
</evidence>
<dbReference type="Proteomes" id="UP000187455">
    <property type="component" value="Unassembled WGS sequence"/>
</dbReference>
<accession>A0A1R0H6H4</accession>
<protein>
    <submittedName>
        <fullName evidence="2">Uncharacterized protein</fullName>
    </submittedName>
</protein>
<comment type="caution">
    <text evidence="2">The sequence shown here is derived from an EMBL/GenBank/DDBJ whole genome shotgun (WGS) entry which is preliminary data.</text>
</comment>
<proteinExistence type="predicted"/>